<organism evidence="1 2">
    <name type="scientific">Lineolata rhizophorae</name>
    <dbReference type="NCBI Taxonomy" id="578093"/>
    <lineage>
        <taxon>Eukaryota</taxon>
        <taxon>Fungi</taxon>
        <taxon>Dikarya</taxon>
        <taxon>Ascomycota</taxon>
        <taxon>Pezizomycotina</taxon>
        <taxon>Dothideomycetes</taxon>
        <taxon>Dothideomycetes incertae sedis</taxon>
        <taxon>Lineolatales</taxon>
        <taxon>Lineolataceae</taxon>
        <taxon>Lineolata</taxon>
    </lineage>
</organism>
<gene>
    <name evidence="1" type="ORF">BDY21DRAFT_352128</name>
</gene>
<accession>A0A6A6NTG8</accession>
<dbReference type="EMBL" id="MU001690">
    <property type="protein sequence ID" value="KAF2454563.1"/>
    <property type="molecule type" value="Genomic_DNA"/>
</dbReference>
<protein>
    <submittedName>
        <fullName evidence="1">Uncharacterized protein</fullName>
    </submittedName>
</protein>
<dbReference type="AlphaFoldDB" id="A0A6A6NTG8"/>
<dbReference type="OrthoDB" id="3783539at2759"/>
<keyword evidence="2" id="KW-1185">Reference proteome</keyword>
<proteinExistence type="predicted"/>
<reference evidence="1" key="1">
    <citation type="journal article" date="2020" name="Stud. Mycol.">
        <title>101 Dothideomycetes genomes: a test case for predicting lifestyles and emergence of pathogens.</title>
        <authorList>
            <person name="Haridas S."/>
            <person name="Albert R."/>
            <person name="Binder M."/>
            <person name="Bloem J."/>
            <person name="Labutti K."/>
            <person name="Salamov A."/>
            <person name="Andreopoulos B."/>
            <person name="Baker S."/>
            <person name="Barry K."/>
            <person name="Bills G."/>
            <person name="Bluhm B."/>
            <person name="Cannon C."/>
            <person name="Castanera R."/>
            <person name="Culley D."/>
            <person name="Daum C."/>
            <person name="Ezra D."/>
            <person name="Gonzalez J."/>
            <person name="Henrissat B."/>
            <person name="Kuo A."/>
            <person name="Liang C."/>
            <person name="Lipzen A."/>
            <person name="Lutzoni F."/>
            <person name="Magnuson J."/>
            <person name="Mondo S."/>
            <person name="Nolan M."/>
            <person name="Ohm R."/>
            <person name="Pangilinan J."/>
            <person name="Park H.-J."/>
            <person name="Ramirez L."/>
            <person name="Alfaro M."/>
            <person name="Sun H."/>
            <person name="Tritt A."/>
            <person name="Yoshinaga Y."/>
            <person name="Zwiers L.-H."/>
            <person name="Turgeon B."/>
            <person name="Goodwin S."/>
            <person name="Spatafora J."/>
            <person name="Crous P."/>
            <person name="Grigoriev I."/>
        </authorList>
    </citation>
    <scope>NUCLEOTIDE SEQUENCE</scope>
    <source>
        <strain evidence="1">ATCC 16933</strain>
    </source>
</reference>
<evidence type="ECO:0000313" key="2">
    <source>
        <dbReference type="Proteomes" id="UP000799766"/>
    </source>
</evidence>
<name>A0A6A6NTG8_9PEZI</name>
<evidence type="ECO:0000313" key="1">
    <source>
        <dbReference type="EMBL" id="KAF2454563.1"/>
    </source>
</evidence>
<sequence length="118" mass="13641">MFHTDFKNPPLLFFLAGEQSRDKATYSPLSFIPLKPWPRLPSLVRNIFRVSFPTMDNGSIQVLNDSYISQVALVSLLRRLFPNGGYKARYKNNRWVIQAPRHLTDEEIESIWQTSTAA</sequence>
<dbReference type="Proteomes" id="UP000799766">
    <property type="component" value="Unassembled WGS sequence"/>
</dbReference>